<evidence type="ECO:0000313" key="3">
    <source>
        <dbReference type="Proteomes" id="UP000005824"/>
    </source>
</evidence>
<evidence type="ECO:0000256" key="1">
    <source>
        <dbReference type="SAM" id="MobiDB-lite"/>
    </source>
</evidence>
<comment type="caution">
    <text evidence="2">The sequence shown here is derived from an EMBL/GenBank/DDBJ whole genome shotgun (WGS) entry which is preliminary data.</text>
</comment>
<dbReference type="AlphaFoldDB" id="B4D9J1"/>
<feature type="compositionally biased region" description="Basic and acidic residues" evidence="1">
    <location>
        <begin position="8"/>
        <end position="18"/>
    </location>
</feature>
<sequence>MDNLPSKDPVESKMDMRTPNKLPWTNQPGWHEPERLGVELQSVLEEENFQQVFLSQSARP</sequence>
<dbReference type="InParanoid" id="B4D9J1"/>
<name>B4D9J1_9BACT</name>
<gene>
    <name evidence="2" type="ORF">CfE428DRAFT_5581</name>
</gene>
<accession>B4D9J1</accession>
<evidence type="ECO:0000313" key="2">
    <source>
        <dbReference type="EMBL" id="EDY16952.1"/>
    </source>
</evidence>
<organism evidence="2 3">
    <name type="scientific">Chthoniobacter flavus Ellin428</name>
    <dbReference type="NCBI Taxonomy" id="497964"/>
    <lineage>
        <taxon>Bacteria</taxon>
        <taxon>Pseudomonadati</taxon>
        <taxon>Verrucomicrobiota</taxon>
        <taxon>Spartobacteria</taxon>
        <taxon>Chthoniobacterales</taxon>
        <taxon>Chthoniobacteraceae</taxon>
        <taxon>Chthoniobacter</taxon>
    </lineage>
</organism>
<feature type="region of interest" description="Disordered" evidence="1">
    <location>
        <begin position="1"/>
        <end position="31"/>
    </location>
</feature>
<proteinExistence type="predicted"/>
<protein>
    <submittedName>
        <fullName evidence="2">Uncharacterized protein</fullName>
    </submittedName>
</protein>
<keyword evidence="3" id="KW-1185">Reference proteome</keyword>
<dbReference type="STRING" id="497964.CfE428DRAFT_5581"/>
<dbReference type="Proteomes" id="UP000005824">
    <property type="component" value="Unassembled WGS sequence"/>
</dbReference>
<dbReference type="EMBL" id="ABVL01000026">
    <property type="protein sequence ID" value="EDY16952.1"/>
    <property type="molecule type" value="Genomic_DNA"/>
</dbReference>
<dbReference type="RefSeq" id="WP_006982902.1">
    <property type="nucleotide sequence ID" value="NZ_ABVL01000026.1"/>
</dbReference>
<reference evidence="2 3" key="1">
    <citation type="journal article" date="2011" name="J. Bacteriol.">
        <title>Genome sequence of Chthoniobacter flavus Ellin428, an aerobic heterotrophic soil bacterium.</title>
        <authorList>
            <person name="Kant R."/>
            <person name="van Passel M.W."/>
            <person name="Palva A."/>
            <person name="Lucas S."/>
            <person name="Lapidus A."/>
            <person name="Glavina Del Rio T."/>
            <person name="Dalin E."/>
            <person name="Tice H."/>
            <person name="Bruce D."/>
            <person name="Goodwin L."/>
            <person name="Pitluck S."/>
            <person name="Larimer F.W."/>
            <person name="Land M.L."/>
            <person name="Hauser L."/>
            <person name="Sangwan P."/>
            <person name="de Vos W.M."/>
            <person name="Janssen P.H."/>
            <person name="Smidt H."/>
        </authorList>
    </citation>
    <scope>NUCLEOTIDE SEQUENCE [LARGE SCALE GENOMIC DNA]</scope>
    <source>
        <strain evidence="2 3">Ellin428</strain>
    </source>
</reference>